<keyword evidence="1" id="KW-0812">Transmembrane</keyword>
<keyword evidence="1" id="KW-0472">Membrane</keyword>
<keyword evidence="1" id="KW-1133">Transmembrane helix</keyword>
<organism evidence="2 3">
    <name type="scientific">Niastella populi</name>
    <dbReference type="NCBI Taxonomy" id="550983"/>
    <lineage>
        <taxon>Bacteria</taxon>
        <taxon>Pseudomonadati</taxon>
        <taxon>Bacteroidota</taxon>
        <taxon>Chitinophagia</taxon>
        <taxon>Chitinophagales</taxon>
        <taxon>Chitinophagaceae</taxon>
        <taxon>Niastella</taxon>
    </lineage>
</organism>
<feature type="transmembrane region" description="Helical" evidence="1">
    <location>
        <begin position="94"/>
        <end position="116"/>
    </location>
</feature>
<feature type="transmembrane region" description="Helical" evidence="1">
    <location>
        <begin position="147"/>
        <end position="167"/>
    </location>
</feature>
<reference evidence="3" key="1">
    <citation type="submission" date="2016-04" db="EMBL/GenBank/DDBJ databases">
        <authorList>
            <person name="Chen L."/>
            <person name="Zhuang W."/>
            <person name="Wang G."/>
        </authorList>
    </citation>
    <scope>NUCLEOTIDE SEQUENCE [LARGE SCALE GENOMIC DNA]</scope>
    <source>
        <strain evidence="3">208</strain>
    </source>
</reference>
<sequence length="257" mass="29356">MDIHAGQQRRFPAVATALVLFALCIYPGQYLLAKQFPQIGGLVQLKPGLVFLEIPLQLPFVIDLLLAPVLFLVLYPLVILFSPGGTGVWFRLRAAMTGLFALLCCILIGGLTYYFLQPHLTPEVRNGINSMGMAVDLHIAYPGYEALALRGSMILFICFVVGMVILIKKLRKQPSTPLTREQRMTPYERMLQERRMNTQYGVQEPRRMPQQEQVIESRSYLPVEREPVQQMHGNHSYFCHSQPVRIFKPEAMYFMPK</sequence>
<evidence type="ECO:0000256" key="1">
    <source>
        <dbReference type="SAM" id="Phobius"/>
    </source>
</evidence>
<dbReference type="AlphaFoldDB" id="A0A1V9GDG2"/>
<feature type="transmembrane region" description="Helical" evidence="1">
    <location>
        <begin position="57"/>
        <end position="82"/>
    </location>
</feature>
<gene>
    <name evidence="2" type="ORF">A4R26_01930</name>
</gene>
<keyword evidence="3" id="KW-1185">Reference proteome</keyword>
<evidence type="ECO:0000313" key="2">
    <source>
        <dbReference type="EMBL" id="OQP68582.1"/>
    </source>
</evidence>
<evidence type="ECO:0000313" key="3">
    <source>
        <dbReference type="Proteomes" id="UP000192276"/>
    </source>
</evidence>
<dbReference type="Proteomes" id="UP000192276">
    <property type="component" value="Unassembled WGS sequence"/>
</dbReference>
<protein>
    <submittedName>
        <fullName evidence="2">Uncharacterized protein</fullName>
    </submittedName>
</protein>
<comment type="caution">
    <text evidence="2">The sequence shown here is derived from an EMBL/GenBank/DDBJ whole genome shotgun (WGS) entry which is preliminary data.</text>
</comment>
<dbReference type="RefSeq" id="WP_081159204.1">
    <property type="nucleotide sequence ID" value="NZ_LWBP01000001.1"/>
</dbReference>
<dbReference type="OrthoDB" id="662682at2"/>
<dbReference type="EMBL" id="LWBP01000001">
    <property type="protein sequence ID" value="OQP68582.1"/>
    <property type="molecule type" value="Genomic_DNA"/>
</dbReference>
<name>A0A1V9GDG2_9BACT</name>
<accession>A0A1V9GDG2</accession>
<proteinExistence type="predicted"/>